<dbReference type="Gene3D" id="3.40.30.10">
    <property type="entry name" value="Glutaredoxin"/>
    <property type="match status" value="1"/>
</dbReference>
<dbReference type="PANTHER" id="PTHR11260">
    <property type="entry name" value="GLUTATHIONE S-TRANSFERASE, GST, SUPERFAMILY, GST DOMAIN CONTAINING"/>
    <property type="match status" value="1"/>
</dbReference>
<dbReference type="EMBL" id="VIEB01004391">
    <property type="protein sequence ID" value="TQD69223.1"/>
    <property type="molecule type" value="Genomic_DNA"/>
</dbReference>
<proteinExistence type="inferred from homology"/>
<dbReference type="EC" id="2.5.1.18" evidence="1"/>
<evidence type="ECO:0000313" key="8">
    <source>
        <dbReference type="Proteomes" id="UP000315295"/>
    </source>
</evidence>
<dbReference type="Pfam" id="PF02798">
    <property type="entry name" value="GST_N"/>
    <property type="match status" value="1"/>
</dbReference>
<protein>
    <recommendedName>
        <fullName evidence="1">glutathione transferase</fullName>
        <ecNumber evidence="1">2.5.1.18</ecNumber>
    </recommendedName>
</protein>
<evidence type="ECO:0000256" key="4">
    <source>
        <dbReference type="RuleBase" id="RU003494"/>
    </source>
</evidence>
<dbReference type="PROSITE" id="PS50405">
    <property type="entry name" value="GST_CTER"/>
    <property type="match status" value="1"/>
</dbReference>
<comment type="catalytic activity">
    <reaction evidence="3">
        <text>RX + glutathione = an S-substituted glutathione + a halide anion + H(+)</text>
        <dbReference type="Rhea" id="RHEA:16437"/>
        <dbReference type="ChEBI" id="CHEBI:15378"/>
        <dbReference type="ChEBI" id="CHEBI:16042"/>
        <dbReference type="ChEBI" id="CHEBI:17792"/>
        <dbReference type="ChEBI" id="CHEBI:57925"/>
        <dbReference type="ChEBI" id="CHEBI:90779"/>
        <dbReference type="EC" id="2.5.1.18"/>
    </reaction>
</comment>
<dbReference type="Gene3D" id="1.20.1050.10">
    <property type="match status" value="1"/>
</dbReference>
<dbReference type="InterPro" id="IPR010987">
    <property type="entry name" value="Glutathione-S-Trfase_C-like"/>
</dbReference>
<dbReference type="PROSITE" id="PS50404">
    <property type="entry name" value="GST_NTER"/>
    <property type="match status" value="1"/>
</dbReference>
<dbReference type="SFLD" id="SFLDG00358">
    <property type="entry name" value="Main_(cytGST)"/>
    <property type="match status" value="1"/>
</dbReference>
<dbReference type="Proteomes" id="UP000315295">
    <property type="component" value="Unassembled WGS sequence"/>
</dbReference>
<dbReference type="Pfam" id="PF00043">
    <property type="entry name" value="GST_C"/>
    <property type="match status" value="1"/>
</dbReference>
<comment type="similarity">
    <text evidence="4">Belongs to the GST superfamily.</text>
</comment>
<gene>
    <name evidence="7" type="ORF">C1H46_045244</name>
</gene>
<dbReference type="STRING" id="106549.A0A540K4R1"/>
<dbReference type="InterPro" id="IPR045074">
    <property type="entry name" value="GST_C_Tau"/>
</dbReference>
<keyword evidence="2" id="KW-0808">Transferase</keyword>
<dbReference type="InterPro" id="IPR004045">
    <property type="entry name" value="Glutathione_S-Trfase_N"/>
</dbReference>
<evidence type="ECO:0000256" key="3">
    <source>
        <dbReference type="ARBA" id="ARBA00047960"/>
    </source>
</evidence>
<accession>A0A540K4R1</accession>
<dbReference type="GO" id="GO:0004364">
    <property type="term" value="F:glutathione transferase activity"/>
    <property type="evidence" value="ECO:0007669"/>
    <property type="project" value="UniProtKB-EC"/>
</dbReference>
<dbReference type="CDD" id="cd03058">
    <property type="entry name" value="GST_N_Tau"/>
    <property type="match status" value="1"/>
</dbReference>
<dbReference type="SUPFAM" id="SSF52833">
    <property type="entry name" value="Thioredoxin-like"/>
    <property type="match status" value="1"/>
</dbReference>
<evidence type="ECO:0000256" key="2">
    <source>
        <dbReference type="ARBA" id="ARBA00022679"/>
    </source>
</evidence>
<dbReference type="InterPro" id="IPR040079">
    <property type="entry name" value="Glutathione_S-Trfase"/>
</dbReference>
<evidence type="ECO:0000256" key="1">
    <source>
        <dbReference type="ARBA" id="ARBA00012452"/>
    </source>
</evidence>
<comment type="caution">
    <text evidence="7">The sequence shown here is derived from an EMBL/GenBank/DDBJ whole genome shotgun (WGS) entry which is preliminary data.</text>
</comment>
<feature type="domain" description="GST N-terminal" evidence="5">
    <location>
        <begin position="2"/>
        <end position="81"/>
    </location>
</feature>
<feature type="domain" description="GST C-terminal" evidence="6">
    <location>
        <begin position="86"/>
        <end position="208"/>
    </location>
</feature>
<dbReference type="SUPFAM" id="SSF47616">
    <property type="entry name" value="GST C-terminal domain-like"/>
    <property type="match status" value="1"/>
</dbReference>
<dbReference type="SFLD" id="SFLDS00019">
    <property type="entry name" value="Glutathione_Transferase_(cytos"/>
    <property type="match status" value="1"/>
</dbReference>
<dbReference type="InterPro" id="IPR036282">
    <property type="entry name" value="Glutathione-S-Trfase_C_sf"/>
</dbReference>
<evidence type="ECO:0000259" key="5">
    <source>
        <dbReference type="PROSITE" id="PS50404"/>
    </source>
</evidence>
<dbReference type="FunFam" id="1.20.1050.10:FF:000012">
    <property type="entry name" value="Tau class glutathione S-transferase"/>
    <property type="match status" value="1"/>
</dbReference>
<evidence type="ECO:0000313" key="7">
    <source>
        <dbReference type="EMBL" id="TQD69223.1"/>
    </source>
</evidence>
<sequence length="221" mass="25122">MGGVKLFATKESLFSSRIQWALKLKGVEYEFILEDLANKSPLLLKYNPIYKKVPVLVHGDNVVVESLVILEYIEETWKEHPLLPRDSYDRATARFWAKFNDEKLVPPVWTACTGEGEAQEKAKESALESLALLEKQIQGKKFFGGEQIGYLDLVLGWISYWISGVEEAGGNKVLEAEMFPSLHQWGQNFIHNPLIEECIPAREAFVAYVQNAINCKIFLKS</sequence>
<keyword evidence="8" id="KW-1185">Reference proteome</keyword>
<dbReference type="CDD" id="cd03185">
    <property type="entry name" value="GST_C_Tau"/>
    <property type="match status" value="1"/>
</dbReference>
<dbReference type="InterPro" id="IPR045073">
    <property type="entry name" value="Omega/Tau-like"/>
</dbReference>
<dbReference type="PANTHER" id="PTHR11260:SF614">
    <property type="entry name" value="GLUTATHIONE S-TRANSFERASE"/>
    <property type="match status" value="1"/>
</dbReference>
<organism evidence="7 8">
    <name type="scientific">Malus baccata</name>
    <name type="common">Siberian crab apple</name>
    <name type="synonym">Pyrus baccata</name>
    <dbReference type="NCBI Taxonomy" id="106549"/>
    <lineage>
        <taxon>Eukaryota</taxon>
        <taxon>Viridiplantae</taxon>
        <taxon>Streptophyta</taxon>
        <taxon>Embryophyta</taxon>
        <taxon>Tracheophyta</taxon>
        <taxon>Spermatophyta</taxon>
        <taxon>Magnoliopsida</taxon>
        <taxon>eudicotyledons</taxon>
        <taxon>Gunneridae</taxon>
        <taxon>Pentapetalae</taxon>
        <taxon>rosids</taxon>
        <taxon>fabids</taxon>
        <taxon>Rosales</taxon>
        <taxon>Rosaceae</taxon>
        <taxon>Amygdaloideae</taxon>
        <taxon>Maleae</taxon>
        <taxon>Malus</taxon>
    </lineage>
</organism>
<evidence type="ECO:0000259" key="6">
    <source>
        <dbReference type="PROSITE" id="PS50405"/>
    </source>
</evidence>
<dbReference type="GO" id="GO:0006749">
    <property type="term" value="P:glutathione metabolic process"/>
    <property type="evidence" value="ECO:0007669"/>
    <property type="project" value="InterPro"/>
</dbReference>
<dbReference type="SFLD" id="SFLDG01152">
    <property type="entry name" value="Main.3:_Omega-_and_Tau-like"/>
    <property type="match status" value="1"/>
</dbReference>
<name>A0A540K4R1_MALBA</name>
<dbReference type="InterPro" id="IPR004046">
    <property type="entry name" value="GST_C"/>
</dbReference>
<dbReference type="InterPro" id="IPR036249">
    <property type="entry name" value="Thioredoxin-like_sf"/>
</dbReference>
<dbReference type="GO" id="GO:0005737">
    <property type="term" value="C:cytoplasm"/>
    <property type="evidence" value="ECO:0007669"/>
    <property type="project" value="TreeGrafter"/>
</dbReference>
<dbReference type="AlphaFoldDB" id="A0A540K4R1"/>
<reference evidence="7 8" key="1">
    <citation type="journal article" date="2019" name="G3 (Bethesda)">
        <title>Sequencing of a Wild Apple (Malus baccata) Genome Unravels the Differences Between Cultivated and Wild Apple Species Regarding Disease Resistance and Cold Tolerance.</title>
        <authorList>
            <person name="Chen X."/>
        </authorList>
    </citation>
    <scope>NUCLEOTIDE SEQUENCE [LARGE SCALE GENOMIC DNA]</scope>
    <source>
        <strain evidence="8">cv. Shandingzi</strain>
        <tissue evidence="7">Leaves</tissue>
    </source>
</reference>